<accession>A0A246HK76</accession>
<keyword evidence="4" id="KW-0812">Transmembrane</keyword>
<sequence length="411" mass="44770">MIAPVRSALELSVPFSRLASLLRPAPDSAVAENLRRGKSPWVDAIHLLWTLWVFLTPLFGGGYTWRWAALTLLTYPVFLVLYAGVLLAPRCHAPRYALSMVMLGLVPLAWYPSAVSYFIFGCVTLRVSRRSGYGRYLLQLAGLNALFVVVGLLAHYPWQALIWIPSMAMIISLVVNFETANHEKDAALQLSQDEVRRLAATAERERIGRDLHDLLGHTLSLITLKLELSRKLADRDPDGSRREVAEAETIARQALAEVRSAVTGIRASDLAAELASARLLLEYQHVHLHYAPPPPMPVDTERALSLVLREAVTNVARHAQARQAWVTFEQDGRSLLMQIRDDGRGGAHVDGNGLTGMRERVAGLRGTLVLQSAKGEGTCVTVRVTLPAATTAVVAPVAVPTAPSLPAGGAS</sequence>
<keyword evidence="2 7" id="KW-0418">Kinase</keyword>
<evidence type="ECO:0000259" key="5">
    <source>
        <dbReference type="Pfam" id="PF02518"/>
    </source>
</evidence>
<organism evidence="7 8">
    <name type="scientific">Stenotrophomonas maltophilia</name>
    <name type="common">Pseudomonas maltophilia</name>
    <name type="synonym">Xanthomonas maltophilia</name>
    <dbReference type="NCBI Taxonomy" id="40324"/>
    <lineage>
        <taxon>Bacteria</taxon>
        <taxon>Pseudomonadati</taxon>
        <taxon>Pseudomonadota</taxon>
        <taxon>Gammaproteobacteria</taxon>
        <taxon>Lysobacterales</taxon>
        <taxon>Lysobacteraceae</taxon>
        <taxon>Stenotrophomonas</taxon>
        <taxon>Stenotrophomonas maltophilia group</taxon>
    </lineage>
</organism>
<dbReference type="InterPro" id="IPR050482">
    <property type="entry name" value="Sensor_HK_TwoCompSys"/>
</dbReference>
<dbReference type="Pfam" id="PF02518">
    <property type="entry name" value="HATPase_c"/>
    <property type="match status" value="1"/>
</dbReference>
<dbReference type="AlphaFoldDB" id="A0A246HK76"/>
<proteinExistence type="predicted"/>
<keyword evidence="4" id="KW-0472">Membrane</keyword>
<evidence type="ECO:0000313" key="7">
    <source>
        <dbReference type="EMBL" id="OWQ51964.1"/>
    </source>
</evidence>
<comment type="caution">
    <text evidence="7">The sequence shown here is derived from an EMBL/GenBank/DDBJ whole genome shotgun (WGS) entry which is preliminary data.</text>
</comment>
<evidence type="ECO:0000259" key="6">
    <source>
        <dbReference type="Pfam" id="PF07730"/>
    </source>
</evidence>
<dbReference type="Pfam" id="PF07730">
    <property type="entry name" value="HisKA_3"/>
    <property type="match status" value="1"/>
</dbReference>
<gene>
    <name evidence="7" type="ORF">CEE60_14145</name>
</gene>
<dbReference type="CDD" id="cd16917">
    <property type="entry name" value="HATPase_UhpB-NarQ-NarX-like"/>
    <property type="match status" value="1"/>
</dbReference>
<dbReference type="PANTHER" id="PTHR24421">
    <property type="entry name" value="NITRATE/NITRITE SENSOR PROTEIN NARX-RELATED"/>
    <property type="match status" value="1"/>
</dbReference>
<name>A0A246HK76_STEMA</name>
<feature type="transmembrane region" description="Helical" evidence="4">
    <location>
        <begin position="108"/>
        <end position="127"/>
    </location>
</feature>
<keyword evidence="1" id="KW-0808">Transferase</keyword>
<evidence type="ECO:0000256" key="4">
    <source>
        <dbReference type="SAM" id="Phobius"/>
    </source>
</evidence>
<dbReference type="PANTHER" id="PTHR24421:SF63">
    <property type="entry name" value="SENSOR HISTIDINE KINASE DESK"/>
    <property type="match status" value="1"/>
</dbReference>
<feature type="transmembrane region" description="Helical" evidence="4">
    <location>
        <begin position="67"/>
        <end position="88"/>
    </location>
</feature>
<keyword evidence="4" id="KW-1133">Transmembrane helix</keyword>
<dbReference type="EMBL" id="NIVS01000038">
    <property type="protein sequence ID" value="OWQ51964.1"/>
    <property type="molecule type" value="Genomic_DNA"/>
</dbReference>
<dbReference type="Proteomes" id="UP000198157">
    <property type="component" value="Unassembled WGS sequence"/>
</dbReference>
<evidence type="ECO:0000256" key="1">
    <source>
        <dbReference type="ARBA" id="ARBA00022679"/>
    </source>
</evidence>
<dbReference type="InterPro" id="IPR036890">
    <property type="entry name" value="HATPase_C_sf"/>
</dbReference>
<protein>
    <submittedName>
        <fullName evidence="7">Two-component sensor histidine kinase</fullName>
    </submittedName>
</protein>
<dbReference type="GO" id="GO:0046983">
    <property type="term" value="F:protein dimerization activity"/>
    <property type="evidence" value="ECO:0007669"/>
    <property type="project" value="InterPro"/>
</dbReference>
<dbReference type="OrthoDB" id="9797605at2"/>
<dbReference type="Gene3D" id="1.20.5.1930">
    <property type="match status" value="1"/>
</dbReference>
<dbReference type="Gene3D" id="3.30.565.10">
    <property type="entry name" value="Histidine kinase-like ATPase, C-terminal domain"/>
    <property type="match status" value="1"/>
</dbReference>
<evidence type="ECO:0000256" key="3">
    <source>
        <dbReference type="ARBA" id="ARBA00023012"/>
    </source>
</evidence>
<keyword evidence="3" id="KW-0902">Two-component regulatory system</keyword>
<feature type="domain" description="Signal transduction histidine kinase subgroup 3 dimerisation and phosphoacceptor" evidence="6">
    <location>
        <begin position="203"/>
        <end position="269"/>
    </location>
</feature>
<dbReference type="GO" id="GO:0016020">
    <property type="term" value="C:membrane"/>
    <property type="evidence" value="ECO:0007669"/>
    <property type="project" value="InterPro"/>
</dbReference>
<dbReference type="InterPro" id="IPR003594">
    <property type="entry name" value="HATPase_dom"/>
</dbReference>
<dbReference type="SUPFAM" id="SSF55874">
    <property type="entry name" value="ATPase domain of HSP90 chaperone/DNA topoisomerase II/histidine kinase"/>
    <property type="match status" value="1"/>
</dbReference>
<evidence type="ECO:0000256" key="2">
    <source>
        <dbReference type="ARBA" id="ARBA00022777"/>
    </source>
</evidence>
<dbReference type="InterPro" id="IPR011712">
    <property type="entry name" value="Sig_transdc_His_kin_sub3_dim/P"/>
</dbReference>
<feature type="transmembrane region" description="Helical" evidence="4">
    <location>
        <begin position="136"/>
        <end position="154"/>
    </location>
</feature>
<reference evidence="7 8" key="1">
    <citation type="submission" date="2017-06" db="EMBL/GenBank/DDBJ databases">
        <authorList>
            <person name="Kim H.J."/>
            <person name="Triplett B.A."/>
        </authorList>
    </citation>
    <scope>NUCLEOTIDE SEQUENCE [LARGE SCALE GENOMIC DNA]</scope>
    <source>
        <strain evidence="7 8">13146</strain>
    </source>
</reference>
<dbReference type="GO" id="GO:0000155">
    <property type="term" value="F:phosphorelay sensor kinase activity"/>
    <property type="evidence" value="ECO:0007669"/>
    <property type="project" value="InterPro"/>
</dbReference>
<feature type="transmembrane region" description="Helical" evidence="4">
    <location>
        <begin position="41"/>
        <end position="60"/>
    </location>
</feature>
<feature type="domain" description="Histidine kinase/HSP90-like ATPase" evidence="5">
    <location>
        <begin position="301"/>
        <end position="386"/>
    </location>
</feature>
<evidence type="ECO:0000313" key="8">
    <source>
        <dbReference type="Proteomes" id="UP000198157"/>
    </source>
</evidence>